<dbReference type="InterPro" id="IPR002938">
    <property type="entry name" value="FAD-bd"/>
</dbReference>
<dbReference type="GO" id="GO:0071949">
    <property type="term" value="F:FAD binding"/>
    <property type="evidence" value="ECO:0007669"/>
    <property type="project" value="InterPro"/>
</dbReference>
<protein>
    <submittedName>
        <fullName evidence="3">Monooxygenase</fullName>
    </submittedName>
</protein>
<dbReference type="InterPro" id="IPR050631">
    <property type="entry name" value="PheA/TfdB_FAD_monoxygenase"/>
</dbReference>
<accession>A0A0D5CHV4</accession>
<keyword evidence="1" id="KW-0560">Oxidoreductase</keyword>
<organism evidence="3 4">
    <name type="scientific">Clavibacter michiganensis subsp. insidiosus</name>
    <dbReference type="NCBI Taxonomy" id="33014"/>
    <lineage>
        <taxon>Bacteria</taxon>
        <taxon>Bacillati</taxon>
        <taxon>Actinomycetota</taxon>
        <taxon>Actinomycetes</taxon>
        <taxon>Micrococcales</taxon>
        <taxon>Microbacteriaceae</taxon>
        <taxon>Clavibacter</taxon>
    </lineage>
</organism>
<dbReference type="Proteomes" id="UP000032604">
    <property type="component" value="Chromosome"/>
</dbReference>
<evidence type="ECO:0000259" key="2">
    <source>
        <dbReference type="Pfam" id="PF01494"/>
    </source>
</evidence>
<dbReference type="GO" id="GO:0008688">
    <property type="term" value="F:3-(3-hydroxyphenyl)propionate hydroxylase activity"/>
    <property type="evidence" value="ECO:0007669"/>
    <property type="project" value="TreeGrafter"/>
</dbReference>
<dbReference type="PATRIC" id="fig|33014.5.peg.1412"/>
<dbReference type="InterPro" id="IPR036188">
    <property type="entry name" value="FAD/NAD-bd_sf"/>
</dbReference>
<dbReference type="EMBL" id="CP011043">
    <property type="protein sequence ID" value="AJW78880.1"/>
    <property type="molecule type" value="Genomic_DNA"/>
</dbReference>
<dbReference type="PRINTS" id="PR00420">
    <property type="entry name" value="RNGMNOXGNASE"/>
</dbReference>
<name>A0A0D5CHV4_9MICO</name>
<dbReference type="KEGG" id="cmh:VO01_06810"/>
<dbReference type="OrthoDB" id="4246007at2"/>
<reference evidence="3 4" key="1">
    <citation type="journal article" date="2015" name="Genome Announc.">
        <title>Complete Genome Sequence of Clavibacter michiganensis subsp. insidiosus R1-1 Using PacBio Single-Molecule Real-Time Technology.</title>
        <authorList>
            <person name="Lu Y."/>
            <person name="Samac D.A."/>
            <person name="Glazebrook J."/>
            <person name="Ishimaru C.A."/>
        </authorList>
    </citation>
    <scope>NUCLEOTIDE SEQUENCE [LARGE SCALE GENOMIC DNA]</scope>
    <source>
        <strain evidence="3 4">R1-1</strain>
    </source>
</reference>
<dbReference type="Gene3D" id="3.50.50.60">
    <property type="entry name" value="FAD/NAD(P)-binding domain"/>
    <property type="match status" value="1"/>
</dbReference>
<evidence type="ECO:0000313" key="4">
    <source>
        <dbReference type="Proteomes" id="UP000032604"/>
    </source>
</evidence>
<dbReference type="RefSeq" id="WP_045527818.1">
    <property type="nucleotide sequence ID" value="NZ_CP011043.1"/>
</dbReference>
<feature type="domain" description="FAD-binding" evidence="2">
    <location>
        <begin position="4"/>
        <end position="344"/>
    </location>
</feature>
<keyword evidence="3" id="KW-0503">Monooxygenase</keyword>
<gene>
    <name evidence="3" type="ORF">VO01_06810</name>
</gene>
<dbReference type="PANTHER" id="PTHR43476:SF3">
    <property type="entry name" value="FAD-BINDING MONOOXYGENASE"/>
    <property type="match status" value="1"/>
</dbReference>
<dbReference type="Pfam" id="PF01494">
    <property type="entry name" value="FAD_binding_3"/>
    <property type="match status" value="1"/>
</dbReference>
<sequence length="396" mass="40900">MTRVDALVVGGGPVGIHLAALLAQAGLDVRVWEARTTPALLSRAIGIHAPSLDAFDRLGVAGEMVAEAILVRTGIAMGPRGELGRVSFAGVSTTHPYVAALPQWRTEAILARRLAALAPEALTRGVTLTGLDADPADLPGGVVRATGRDADGAAVEVTAPLVIGADGTRGVVRGFLGIAVDERPLPDRFLMGDAPDRTGGGDDAVVTLHPDGVVESFPLPGGRRRFVVGVRAGERDGDPAALIARAVAARTGHVVSAAELDPVSGFGVRRRLARRMVAGRGLLIGDAAHEISSIGGQGMNLGWLDADALAPILVDAVRARRGVPDPARLARWERDRLASARRAAVQSEVNTALGRPVRGLTRLVRDAGLRAVLTSPAAAGLASVYAMGRDAGARVR</sequence>
<dbReference type="Gene3D" id="3.30.70.2450">
    <property type="match status" value="1"/>
</dbReference>
<dbReference type="PANTHER" id="PTHR43476">
    <property type="entry name" value="3-(3-HYDROXY-PHENYL)PROPIONATE/3-HYDROXYCINNAMIC ACID HYDROXYLASE"/>
    <property type="match status" value="1"/>
</dbReference>
<evidence type="ECO:0000256" key="1">
    <source>
        <dbReference type="ARBA" id="ARBA00023002"/>
    </source>
</evidence>
<evidence type="ECO:0000313" key="3">
    <source>
        <dbReference type="EMBL" id="AJW78880.1"/>
    </source>
</evidence>
<dbReference type="HOGENOM" id="CLU_009665_20_0_11"/>
<dbReference type="AlphaFoldDB" id="A0A0D5CHV4"/>
<proteinExistence type="predicted"/>
<dbReference type="SUPFAM" id="SSF51905">
    <property type="entry name" value="FAD/NAD(P)-binding domain"/>
    <property type="match status" value="1"/>
</dbReference>
<dbReference type="GO" id="GO:0019622">
    <property type="term" value="P:3-(3-hydroxy)phenylpropionate catabolic process"/>
    <property type="evidence" value="ECO:0007669"/>
    <property type="project" value="TreeGrafter"/>
</dbReference>